<dbReference type="Pfam" id="PF13350">
    <property type="entry name" value="Y_phosphatase3"/>
    <property type="match status" value="1"/>
</dbReference>
<dbReference type="PROSITE" id="PS00383">
    <property type="entry name" value="TYR_PHOSPHATASE_1"/>
    <property type="match status" value="1"/>
</dbReference>
<dbReference type="Proteomes" id="UP001144204">
    <property type="component" value="Unassembled WGS sequence"/>
</dbReference>
<dbReference type="SUPFAM" id="SSF52799">
    <property type="entry name" value="(Phosphotyrosine protein) phosphatases II"/>
    <property type="match status" value="1"/>
</dbReference>
<dbReference type="InterPro" id="IPR029021">
    <property type="entry name" value="Prot-tyrosine_phosphatase-like"/>
</dbReference>
<dbReference type="RefSeq" id="WP_286136765.1">
    <property type="nucleotide sequence ID" value="NZ_BRPL01000002.1"/>
</dbReference>
<dbReference type="PROSITE" id="PS50056">
    <property type="entry name" value="TYR_PHOSPHATASE_2"/>
    <property type="match status" value="1"/>
</dbReference>
<evidence type="ECO:0000313" key="2">
    <source>
        <dbReference type="EMBL" id="GLB47303.1"/>
    </source>
</evidence>
<dbReference type="EMBL" id="BRPL01000002">
    <property type="protein sequence ID" value="GLB47303.1"/>
    <property type="molecule type" value="Genomic_DNA"/>
</dbReference>
<name>A0A9W6ETJ8_9LACO</name>
<sequence>MDKRLLDIHNGYNYRDIGGYKTTSGKTVKWHKIVRAGNLATLSKNDQQCLINYGVKEDIDLRSNQERQNDPDRIPKGVNYHFSPIFNSKHDNRIDNLKKLYSKDPKIGYRNMIRTYQILVSSSEARHGYRKLFQALLNNEGEQTLLFHCSQGKDRTGIGAALLLLILGVDVKTVKKDYMISQKMMVPYVKMKLKQIEKYHVNDNFKQNISDLYTVHGGYFDAAMDTIKERYVNIHNFARQFLNLSDRDIKTLKQIYLTN</sequence>
<dbReference type="Gene3D" id="3.90.190.10">
    <property type="entry name" value="Protein tyrosine phosphatase superfamily"/>
    <property type="match status" value="1"/>
</dbReference>
<dbReference type="AlphaFoldDB" id="A0A9W6ETJ8"/>
<accession>A0A9W6ETJ8</accession>
<evidence type="ECO:0000259" key="1">
    <source>
        <dbReference type="PROSITE" id="PS50056"/>
    </source>
</evidence>
<gene>
    <name evidence="2" type="ORF">WR164_12820</name>
</gene>
<organism evidence="2 3">
    <name type="scientific">Philodulcilactobacillus myokoensis</name>
    <dbReference type="NCBI Taxonomy" id="2929573"/>
    <lineage>
        <taxon>Bacteria</taxon>
        <taxon>Bacillati</taxon>
        <taxon>Bacillota</taxon>
        <taxon>Bacilli</taxon>
        <taxon>Lactobacillales</taxon>
        <taxon>Lactobacillaceae</taxon>
        <taxon>Philodulcilactobacillus</taxon>
    </lineage>
</organism>
<keyword evidence="3" id="KW-1185">Reference proteome</keyword>
<reference evidence="2" key="1">
    <citation type="submission" date="2022-07" db="EMBL/GenBank/DDBJ databases">
        <authorList>
            <person name="Kouya T."/>
            <person name="Ishiyama Y."/>
        </authorList>
    </citation>
    <scope>NUCLEOTIDE SEQUENCE</scope>
    <source>
        <strain evidence="2">WR16-4</strain>
    </source>
</reference>
<dbReference type="InterPro" id="IPR000387">
    <property type="entry name" value="Tyr_Pase_dom"/>
</dbReference>
<dbReference type="InterPro" id="IPR026893">
    <property type="entry name" value="Tyr/Ser_Pase_IphP-type"/>
</dbReference>
<feature type="domain" description="Tyrosine specific protein phosphatases" evidence="1">
    <location>
        <begin position="130"/>
        <end position="193"/>
    </location>
</feature>
<proteinExistence type="predicted"/>
<dbReference type="GO" id="GO:0004721">
    <property type="term" value="F:phosphoprotein phosphatase activity"/>
    <property type="evidence" value="ECO:0007669"/>
    <property type="project" value="InterPro"/>
</dbReference>
<reference evidence="2" key="2">
    <citation type="journal article" date="2023" name="PLoS ONE">
        <title>Philodulcilactobacillus myokoensis gen. nov., sp. nov., a fructophilic, acidophilic, and agar-phobic lactic acid bacterium isolated from fermented vegetable extracts.</title>
        <authorList>
            <person name="Kouya T."/>
            <person name="Ishiyama Y."/>
            <person name="Ohashi S."/>
            <person name="Kumakubo R."/>
            <person name="Yamazaki T."/>
            <person name="Otaki T."/>
        </authorList>
    </citation>
    <scope>NUCLEOTIDE SEQUENCE</scope>
    <source>
        <strain evidence="2">WR16-4</strain>
    </source>
</reference>
<protein>
    <submittedName>
        <fullName evidence="2">Protein-tyrosine-phosphatase</fullName>
    </submittedName>
</protein>
<dbReference type="InterPro" id="IPR016130">
    <property type="entry name" value="Tyr_Pase_AS"/>
</dbReference>
<evidence type="ECO:0000313" key="3">
    <source>
        <dbReference type="Proteomes" id="UP001144204"/>
    </source>
</evidence>
<comment type="caution">
    <text evidence="2">The sequence shown here is derived from an EMBL/GenBank/DDBJ whole genome shotgun (WGS) entry which is preliminary data.</text>
</comment>